<accession>A0AAD9CB09</accession>
<dbReference type="PANTHER" id="PTHR11949:SF3">
    <property type="entry name" value="INTERFERON REGULATORY FACTOR 1"/>
    <property type="match status" value="1"/>
</dbReference>
<dbReference type="Proteomes" id="UP001228049">
    <property type="component" value="Unassembled WGS sequence"/>
</dbReference>
<dbReference type="PRINTS" id="PR00267">
    <property type="entry name" value="INTFRNREGFCT"/>
</dbReference>
<dbReference type="PANTHER" id="PTHR11949">
    <property type="entry name" value="INTERFERON REGULATORY FACTOR"/>
    <property type="match status" value="1"/>
</dbReference>
<keyword evidence="3" id="KW-1185">Reference proteome</keyword>
<evidence type="ECO:0000313" key="2">
    <source>
        <dbReference type="EMBL" id="KAK1899277.1"/>
    </source>
</evidence>
<dbReference type="SMART" id="SM00348">
    <property type="entry name" value="IRF"/>
    <property type="match status" value="1"/>
</dbReference>
<dbReference type="InterPro" id="IPR001346">
    <property type="entry name" value="Interferon_reg_fact_DNA-bd_dom"/>
</dbReference>
<feature type="domain" description="IRF tryptophan pentad repeat" evidence="1">
    <location>
        <begin position="5"/>
        <end position="91"/>
    </location>
</feature>
<reference evidence="2" key="1">
    <citation type="submission" date="2023-04" db="EMBL/GenBank/DDBJ databases">
        <title>Chromosome-level genome of Chaenocephalus aceratus.</title>
        <authorList>
            <person name="Park H."/>
        </authorList>
    </citation>
    <scope>NUCLEOTIDE SEQUENCE</scope>
    <source>
        <strain evidence="2">DE</strain>
        <tissue evidence="2">Muscle</tissue>
    </source>
</reference>
<dbReference type="GO" id="GO:0002376">
    <property type="term" value="P:immune system process"/>
    <property type="evidence" value="ECO:0007669"/>
    <property type="project" value="TreeGrafter"/>
</dbReference>
<dbReference type="PROSITE" id="PS51507">
    <property type="entry name" value="IRF_2"/>
    <property type="match status" value="1"/>
</dbReference>
<dbReference type="AlphaFoldDB" id="A0AAD9CB09"/>
<dbReference type="EMBL" id="JASDAP010000008">
    <property type="protein sequence ID" value="KAK1899277.1"/>
    <property type="molecule type" value="Genomic_DNA"/>
</dbReference>
<dbReference type="Pfam" id="PF00605">
    <property type="entry name" value="IRF"/>
    <property type="match status" value="1"/>
</dbReference>
<dbReference type="SUPFAM" id="SSF46785">
    <property type="entry name" value="Winged helix' DNA-binding domain"/>
    <property type="match status" value="1"/>
</dbReference>
<gene>
    <name evidence="2" type="ORF">KUDE01_018798</name>
</gene>
<evidence type="ECO:0000259" key="1">
    <source>
        <dbReference type="PROSITE" id="PS51507"/>
    </source>
</evidence>
<dbReference type="InterPro" id="IPR036390">
    <property type="entry name" value="WH_DNA-bd_sf"/>
</dbReference>
<dbReference type="GO" id="GO:0000978">
    <property type="term" value="F:RNA polymerase II cis-regulatory region sequence-specific DNA binding"/>
    <property type="evidence" value="ECO:0007669"/>
    <property type="project" value="TreeGrafter"/>
</dbReference>
<dbReference type="InterPro" id="IPR036388">
    <property type="entry name" value="WH-like_DNA-bd_sf"/>
</dbReference>
<evidence type="ECO:0000313" key="3">
    <source>
        <dbReference type="Proteomes" id="UP001228049"/>
    </source>
</evidence>
<comment type="caution">
    <text evidence="2">The sequence shown here is derived from an EMBL/GenBank/DDBJ whole genome shotgun (WGS) entry which is preliminary data.</text>
</comment>
<protein>
    <submittedName>
        <fullName evidence="2">Interferon regulatory factor 1</fullName>
    </submittedName>
</protein>
<sequence>MPVQRMRMRQWLENQIESSTVSGLNWVDKDTKMFSIPWKHAARHGWEMAKDPCTWKANFRCAMTSVPDFEEVKDKSINKEHRAVRIFRMLPVRRKSRDK</sequence>
<name>A0AAD9CB09_DISEL</name>
<proteinExistence type="predicted"/>
<dbReference type="GO" id="GO:0000981">
    <property type="term" value="F:DNA-binding transcription factor activity, RNA polymerase II-specific"/>
    <property type="evidence" value="ECO:0007669"/>
    <property type="project" value="TreeGrafter"/>
</dbReference>
<dbReference type="GO" id="GO:0005634">
    <property type="term" value="C:nucleus"/>
    <property type="evidence" value="ECO:0007669"/>
    <property type="project" value="TreeGrafter"/>
</dbReference>
<organism evidence="2 3">
    <name type="scientific">Dissostichus eleginoides</name>
    <name type="common">Patagonian toothfish</name>
    <name type="synonym">Dissostichus amissus</name>
    <dbReference type="NCBI Taxonomy" id="100907"/>
    <lineage>
        <taxon>Eukaryota</taxon>
        <taxon>Metazoa</taxon>
        <taxon>Chordata</taxon>
        <taxon>Craniata</taxon>
        <taxon>Vertebrata</taxon>
        <taxon>Euteleostomi</taxon>
        <taxon>Actinopterygii</taxon>
        <taxon>Neopterygii</taxon>
        <taxon>Teleostei</taxon>
        <taxon>Neoteleostei</taxon>
        <taxon>Acanthomorphata</taxon>
        <taxon>Eupercaria</taxon>
        <taxon>Perciformes</taxon>
        <taxon>Notothenioidei</taxon>
        <taxon>Nototheniidae</taxon>
        <taxon>Dissostichus</taxon>
    </lineage>
</organism>
<dbReference type="Gene3D" id="1.10.10.10">
    <property type="entry name" value="Winged helix-like DNA-binding domain superfamily/Winged helix DNA-binding domain"/>
    <property type="match status" value="2"/>
</dbReference>